<reference evidence="2" key="1">
    <citation type="submission" date="2019-09" db="EMBL/GenBank/DDBJ databases">
        <authorList>
            <person name="Jung D.-H."/>
        </authorList>
    </citation>
    <scope>NUCLEOTIDE SEQUENCE [LARGE SCALE GENOMIC DNA]</scope>
    <source>
        <strain evidence="2">JA-25</strain>
    </source>
</reference>
<dbReference type="EMBL" id="WAEL01000004">
    <property type="protein sequence ID" value="NID11210.1"/>
    <property type="molecule type" value="Genomic_DNA"/>
</dbReference>
<reference evidence="2" key="2">
    <citation type="submission" date="2023-07" db="EMBL/GenBank/DDBJ databases">
        <authorList>
            <person name="Jung D.-H."/>
        </authorList>
    </citation>
    <scope>NUCLEOTIDE SEQUENCE [LARGE SCALE GENOMIC DNA]</scope>
    <source>
        <strain evidence="2">JA-25</strain>
    </source>
</reference>
<gene>
    <name evidence="1" type="ORF">F7231_13605</name>
</gene>
<keyword evidence="1" id="KW-0413">Isomerase</keyword>
<comment type="caution">
    <text evidence="1">The sequence shown here is derived from an EMBL/GenBank/DDBJ whole genome shotgun (WGS) entry which is preliminary data.</text>
</comment>
<protein>
    <submittedName>
        <fullName evidence="1">Xylose isomerase</fullName>
    </submittedName>
</protein>
<name>A0ABX0QFP7_9BACT</name>
<sequence length="395" mass="44662">MHLGYCTNIHPGEAWDDHFRHLREQVPAVKAAVSPNALLPLGLRLANQASIDLLQPEKLAELKNWLAETGCYVFTMNGFPYGGFHNERVKDQVHAPDWTTSDRADYSIRLFRLLAKLMPETETEGGISTSPLSYRLWWPTPEARQQAMHTATQNVLRVLTELLQLRETTGKVLHLDIEPEPDGLLDNTADFVAWYTDVLRPAARTYLAQQHGLSAADADTALRDHIQLCYDVCHVAVAYEELESVLAALQEADILIGKVQISSALRLRFDQTSDATYQAIAAFNEPTYLHQVVARLADGSLNHYGDLPDALTDFDAATHREWRVHFHVPLFLDHYGLLQSTQNSVVDVLQRQRTRPFTNQLEVETYTWGVLPADLQLPISESISREMAWVFNQIS</sequence>
<evidence type="ECO:0000313" key="2">
    <source>
        <dbReference type="Proteomes" id="UP000606008"/>
    </source>
</evidence>
<dbReference type="Gene3D" id="3.20.20.150">
    <property type="entry name" value="Divalent-metal-dependent TIM barrel enzymes"/>
    <property type="match status" value="1"/>
</dbReference>
<proteinExistence type="predicted"/>
<evidence type="ECO:0000313" key="1">
    <source>
        <dbReference type="EMBL" id="NID11210.1"/>
    </source>
</evidence>
<dbReference type="GO" id="GO:0016853">
    <property type="term" value="F:isomerase activity"/>
    <property type="evidence" value="ECO:0007669"/>
    <property type="project" value="UniProtKB-KW"/>
</dbReference>
<dbReference type="InterPro" id="IPR036237">
    <property type="entry name" value="Xyl_isomerase-like_sf"/>
</dbReference>
<keyword evidence="2" id="KW-1185">Reference proteome</keyword>
<dbReference type="NCBIfam" id="NF035939">
    <property type="entry name" value="TIM_EboE"/>
    <property type="match status" value="1"/>
</dbReference>
<accession>A0ABX0QFP7</accession>
<dbReference type="Proteomes" id="UP000606008">
    <property type="component" value="Unassembled WGS sequence"/>
</dbReference>
<dbReference type="SUPFAM" id="SSF51658">
    <property type="entry name" value="Xylose isomerase-like"/>
    <property type="match status" value="1"/>
</dbReference>
<dbReference type="RefSeq" id="WP_166692275.1">
    <property type="nucleotide sequence ID" value="NZ_WAEL01000004.1"/>
</dbReference>
<organism evidence="1 2">
    <name type="scientific">Fibrivirga algicola</name>
    <dbReference type="NCBI Taxonomy" id="2950420"/>
    <lineage>
        <taxon>Bacteria</taxon>
        <taxon>Pseudomonadati</taxon>
        <taxon>Bacteroidota</taxon>
        <taxon>Cytophagia</taxon>
        <taxon>Cytophagales</taxon>
        <taxon>Spirosomataceae</taxon>
        <taxon>Fibrivirga</taxon>
    </lineage>
</organism>